<dbReference type="EMBL" id="GBRH01213876">
    <property type="protein sequence ID" value="JAD84019.1"/>
    <property type="molecule type" value="Transcribed_RNA"/>
</dbReference>
<reference evidence="2" key="2">
    <citation type="journal article" date="2015" name="Data Brief">
        <title>Shoot transcriptome of the giant reed, Arundo donax.</title>
        <authorList>
            <person name="Barrero R.A."/>
            <person name="Guerrero F.D."/>
            <person name="Moolhuijzen P."/>
            <person name="Goolsby J.A."/>
            <person name="Tidwell J."/>
            <person name="Bellgard S.E."/>
            <person name="Bellgard M.I."/>
        </authorList>
    </citation>
    <scope>NUCLEOTIDE SEQUENCE</scope>
    <source>
        <tissue evidence="2">Shoot tissue taken approximately 20 cm above the soil surface</tissue>
    </source>
</reference>
<evidence type="ECO:0000313" key="2">
    <source>
        <dbReference type="EMBL" id="JAD84019.1"/>
    </source>
</evidence>
<protein>
    <submittedName>
        <fullName evidence="2">Uncharacterized protein</fullName>
    </submittedName>
</protein>
<feature type="region of interest" description="Disordered" evidence="1">
    <location>
        <begin position="1"/>
        <end position="21"/>
    </location>
</feature>
<name>A0A0A9D5Y6_ARUDO</name>
<dbReference type="AlphaFoldDB" id="A0A0A9D5Y6"/>
<reference evidence="2" key="1">
    <citation type="submission" date="2014-09" db="EMBL/GenBank/DDBJ databases">
        <authorList>
            <person name="Magalhaes I.L.F."/>
            <person name="Oliveira U."/>
            <person name="Santos F.R."/>
            <person name="Vidigal T.H.D.A."/>
            <person name="Brescovit A.D."/>
            <person name="Santos A.J."/>
        </authorList>
    </citation>
    <scope>NUCLEOTIDE SEQUENCE</scope>
    <source>
        <tissue evidence="2">Shoot tissue taken approximately 20 cm above the soil surface</tissue>
    </source>
</reference>
<proteinExistence type="predicted"/>
<evidence type="ECO:0000256" key="1">
    <source>
        <dbReference type="SAM" id="MobiDB-lite"/>
    </source>
</evidence>
<organism evidence="2">
    <name type="scientific">Arundo donax</name>
    <name type="common">Giant reed</name>
    <name type="synonym">Donax arundinaceus</name>
    <dbReference type="NCBI Taxonomy" id="35708"/>
    <lineage>
        <taxon>Eukaryota</taxon>
        <taxon>Viridiplantae</taxon>
        <taxon>Streptophyta</taxon>
        <taxon>Embryophyta</taxon>
        <taxon>Tracheophyta</taxon>
        <taxon>Spermatophyta</taxon>
        <taxon>Magnoliopsida</taxon>
        <taxon>Liliopsida</taxon>
        <taxon>Poales</taxon>
        <taxon>Poaceae</taxon>
        <taxon>PACMAD clade</taxon>
        <taxon>Arundinoideae</taxon>
        <taxon>Arundineae</taxon>
        <taxon>Arundo</taxon>
    </lineage>
</organism>
<sequence length="68" mass="7832">MLMVGHSPREKVEGEEQPSSSVARMREYDQFVSIPSRRLFPFGSLIQRLLHQTQFPRSQSSPTLSMPQ</sequence>
<accession>A0A0A9D5Y6</accession>